<evidence type="ECO:0000259" key="1">
    <source>
        <dbReference type="Pfam" id="PF20680"/>
    </source>
</evidence>
<organism evidence="2 3">
    <name type="scientific">Planomonospora corallina</name>
    <dbReference type="NCBI Taxonomy" id="1806052"/>
    <lineage>
        <taxon>Bacteria</taxon>
        <taxon>Bacillati</taxon>
        <taxon>Actinomycetota</taxon>
        <taxon>Actinomycetes</taxon>
        <taxon>Streptosporangiales</taxon>
        <taxon>Streptosporangiaceae</taxon>
        <taxon>Planomonospora</taxon>
    </lineage>
</organism>
<dbReference type="InterPro" id="IPR049202">
    <property type="entry name" value="DUF6817"/>
</dbReference>
<evidence type="ECO:0000313" key="2">
    <source>
        <dbReference type="EMBL" id="MFC4060905.1"/>
    </source>
</evidence>
<gene>
    <name evidence="2" type="ORF">ACFOWE_21590</name>
</gene>
<keyword evidence="3" id="KW-1185">Reference proteome</keyword>
<reference evidence="3" key="1">
    <citation type="journal article" date="2019" name="Int. J. Syst. Evol. Microbiol.">
        <title>The Global Catalogue of Microorganisms (GCM) 10K type strain sequencing project: providing services to taxonomists for standard genome sequencing and annotation.</title>
        <authorList>
            <consortium name="The Broad Institute Genomics Platform"/>
            <consortium name="The Broad Institute Genome Sequencing Center for Infectious Disease"/>
            <person name="Wu L."/>
            <person name="Ma J."/>
        </authorList>
    </citation>
    <scope>NUCLEOTIDE SEQUENCE [LARGE SCALE GENOMIC DNA]</scope>
    <source>
        <strain evidence="3">TBRC 4489</strain>
    </source>
</reference>
<dbReference type="Proteomes" id="UP001595850">
    <property type="component" value="Unassembled WGS sequence"/>
</dbReference>
<protein>
    <submittedName>
        <fullName evidence="2">DUF6817 domain-containing protein</fullName>
    </submittedName>
</protein>
<dbReference type="EMBL" id="JBHSBM010000024">
    <property type="protein sequence ID" value="MFC4060905.1"/>
    <property type="molecule type" value="Genomic_DNA"/>
</dbReference>
<comment type="caution">
    <text evidence="2">The sequence shown here is derived from an EMBL/GenBank/DDBJ whole genome shotgun (WGS) entry which is preliminary data.</text>
</comment>
<proteinExistence type="predicted"/>
<name>A0ABV8IAI5_9ACTN</name>
<dbReference type="RefSeq" id="WP_377290591.1">
    <property type="nucleotide sequence ID" value="NZ_JBHSBM010000024.1"/>
</dbReference>
<accession>A0ABV8IAI5</accession>
<sequence>MTTDLREPAEPGRHADADGAAAAAIELLTARGAHEIPHPGGTLLLHLERVHALLGEWGARPALRLAGLCHAFYGTDGFATALGEATRREELAEVIGEEAEWLVHFYAGCDRDFSHPRLAGQKPVFRDRFTGARFQPPEQARRDFAELTAANELDVVRADPTLRARYGGRLLELFTSWESLLSEPARRAVQASLP</sequence>
<dbReference type="Pfam" id="PF20680">
    <property type="entry name" value="DUF6817"/>
    <property type="match status" value="1"/>
</dbReference>
<evidence type="ECO:0000313" key="3">
    <source>
        <dbReference type="Proteomes" id="UP001595850"/>
    </source>
</evidence>
<feature type="domain" description="DUF6817" evidence="1">
    <location>
        <begin position="27"/>
        <end position="111"/>
    </location>
</feature>